<evidence type="ECO:0000256" key="9">
    <source>
        <dbReference type="ARBA" id="ARBA00022679"/>
    </source>
</evidence>
<evidence type="ECO:0000256" key="2">
    <source>
        <dbReference type="ARBA" id="ARBA00004443"/>
    </source>
</evidence>
<evidence type="ECO:0000256" key="13">
    <source>
        <dbReference type="ARBA" id="ARBA00023098"/>
    </source>
</evidence>
<keyword evidence="8" id="KW-0444">Lipid biosynthesis</keyword>
<keyword evidence="14" id="KW-0496">Mitochondrion</keyword>
<keyword evidence="17" id="KW-1208">Phospholipid metabolism</keyword>
<evidence type="ECO:0000256" key="18">
    <source>
        <dbReference type="ARBA" id="ARBA00029893"/>
    </source>
</evidence>
<gene>
    <name evidence="19" type="ORF">MHBO_000664</name>
</gene>
<evidence type="ECO:0000256" key="6">
    <source>
        <dbReference type="ARBA" id="ARBA00012487"/>
    </source>
</evidence>
<keyword evidence="10" id="KW-0548">Nucleotidyltransferase</keyword>
<reference evidence="19 20" key="1">
    <citation type="journal article" date="2024" name="BMC Biol.">
        <title>Comparative genomics of Ascetosporea gives new insight into the evolutionary basis for animal parasitism in Rhizaria.</title>
        <authorList>
            <person name="Hiltunen Thoren M."/>
            <person name="Onut-Brannstrom I."/>
            <person name="Alfjorden A."/>
            <person name="Peckova H."/>
            <person name="Swords F."/>
            <person name="Hooper C."/>
            <person name="Holzer A.S."/>
            <person name="Bass D."/>
            <person name="Burki F."/>
        </authorList>
    </citation>
    <scope>NUCLEOTIDE SEQUENCE [LARGE SCALE GENOMIC DNA]</scope>
    <source>
        <strain evidence="19">20-A016</strain>
    </source>
</reference>
<dbReference type="Proteomes" id="UP001439008">
    <property type="component" value="Unassembled WGS sequence"/>
</dbReference>
<keyword evidence="12" id="KW-0460">Magnesium</keyword>
<dbReference type="PANTHER" id="PTHR13619">
    <property type="entry name" value="PHOSPHATIDATE CYTIDYLYLTRANSFERASE, MITOCHONDRIAL"/>
    <property type="match status" value="1"/>
</dbReference>
<evidence type="ECO:0000256" key="5">
    <source>
        <dbReference type="ARBA" id="ARBA00005458"/>
    </source>
</evidence>
<comment type="subcellular location">
    <subcellularLocation>
        <location evidence="2">Mitochondrion inner membrane</location>
        <topology evidence="2">Peripheral membrane protein</topology>
        <orientation evidence="2">Matrix side</orientation>
    </subcellularLocation>
</comment>
<evidence type="ECO:0000256" key="15">
    <source>
        <dbReference type="ARBA" id="ARBA00023136"/>
    </source>
</evidence>
<sequence length="165" mass="19734">MCLKNLGDLRLYFAEDRKKTQLIANGSFQDFVHLYKKQICGYLKFLDSTNLSNLDKNLHVERKTKPSLNLSKNWPRKFRIIAEDKNLNLEEKRNLVLTKLAKTVRKSSFVQALSNFATCNFSDSHRYIDEKLNKYFSYHIQFYKKCFFYIWPFQIKNNSQNNKII</sequence>
<comment type="pathway">
    <text evidence="3">Phospholipid metabolism; CDP-diacylglycerol biosynthesis; CDP-diacylglycerol from sn-glycerol 3-phosphate: step 3/3.</text>
</comment>
<organism evidence="19 20">
    <name type="scientific">Bonamia ostreae</name>
    <dbReference type="NCBI Taxonomy" id="126728"/>
    <lineage>
        <taxon>Eukaryota</taxon>
        <taxon>Sar</taxon>
        <taxon>Rhizaria</taxon>
        <taxon>Endomyxa</taxon>
        <taxon>Ascetosporea</taxon>
        <taxon>Haplosporida</taxon>
        <taxon>Bonamia</taxon>
    </lineage>
</organism>
<keyword evidence="16" id="KW-0594">Phospholipid biosynthesis</keyword>
<keyword evidence="13" id="KW-0443">Lipid metabolism</keyword>
<evidence type="ECO:0000256" key="1">
    <source>
        <dbReference type="ARBA" id="ARBA00001946"/>
    </source>
</evidence>
<evidence type="ECO:0000313" key="19">
    <source>
        <dbReference type="EMBL" id="MES1918749.1"/>
    </source>
</evidence>
<evidence type="ECO:0000256" key="10">
    <source>
        <dbReference type="ARBA" id="ARBA00022695"/>
    </source>
</evidence>
<keyword evidence="9" id="KW-0808">Transferase</keyword>
<evidence type="ECO:0000256" key="14">
    <source>
        <dbReference type="ARBA" id="ARBA00023128"/>
    </source>
</evidence>
<evidence type="ECO:0000256" key="3">
    <source>
        <dbReference type="ARBA" id="ARBA00005119"/>
    </source>
</evidence>
<proteinExistence type="inferred from homology"/>
<comment type="pathway">
    <text evidence="4">Lipid metabolism.</text>
</comment>
<keyword evidence="20" id="KW-1185">Reference proteome</keyword>
<evidence type="ECO:0000313" key="20">
    <source>
        <dbReference type="Proteomes" id="UP001439008"/>
    </source>
</evidence>
<dbReference type="EC" id="2.7.7.41" evidence="6"/>
<evidence type="ECO:0000256" key="16">
    <source>
        <dbReference type="ARBA" id="ARBA00023209"/>
    </source>
</evidence>
<dbReference type="EMBL" id="JBDODL010000117">
    <property type="protein sequence ID" value="MES1918749.1"/>
    <property type="molecule type" value="Genomic_DNA"/>
</dbReference>
<evidence type="ECO:0000256" key="11">
    <source>
        <dbReference type="ARBA" id="ARBA00022792"/>
    </source>
</evidence>
<protein>
    <recommendedName>
        <fullName evidence="7">Phosphatidate cytidylyltransferase, mitochondrial</fullName>
        <ecNumber evidence="6">2.7.7.41</ecNumber>
    </recommendedName>
    <alternativeName>
        <fullName evidence="18">CDP-diacylglycerol synthase</fullName>
    </alternativeName>
</protein>
<name>A0ABV2AH12_9EUKA</name>
<comment type="caution">
    <text evidence="19">The sequence shown here is derived from an EMBL/GenBank/DDBJ whole genome shotgun (WGS) entry which is preliminary data.</text>
</comment>
<accession>A0ABV2AH12</accession>
<evidence type="ECO:0000256" key="17">
    <source>
        <dbReference type="ARBA" id="ARBA00023264"/>
    </source>
</evidence>
<dbReference type="PANTHER" id="PTHR13619:SF0">
    <property type="entry name" value="PHOSPHATIDATE CYTIDYLYLTRANSFERASE, MITOCHONDRIAL"/>
    <property type="match status" value="1"/>
</dbReference>
<evidence type="ECO:0000256" key="4">
    <source>
        <dbReference type="ARBA" id="ARBA00005189"/>
    </source>
</evidence>
<evidence type="ECO:0000256" key="8">
    <source>
        <dbReference type="ARBA" id="ARBA00022516"/>
    </source>
</evidence>
<comment type="cofactor">
    <cofactor evidence="1">
        <name>Mg(2+)</name>
        <dbReference type="ChEBI" id="CHEBI:18420"/>
    </cofactor>
</comment>
<dbReference type="InterPro" id="IPR015222">
    <property type="entry name" value="Tam41"/>
</dbReference>
<keyword evidence="15" id="KW-0472">Membrane</keyword>
<dbReference type="Pfam" id="PF09139">
    <property type="entry name" value="Tam41_Mmp37"/>
    <property type="match status" value="1"/>
</dbReference>
<evidence type="ECO:0000256" key="7">
    <source>
        <dbReference type="ARBA" id="ARBA00018337"/>
    </source>
</evidence>
<evidence type="ECO:0000256" key="12">
    <source>
        <dbReference type="ARBA" id="ARBA00022842"/>
    </source>
</evidence>
<comment type="similarity">
    <text evidence="5">Belongs to the TAM41 family.</text>
</comment>
<keyword evidence="11" id="KW-0999">Mitochondrion inner membrane</keyword>